<gene>
    <name evidence="1" type="ORF">ABT322_23780</name>
</gene>
<dbReference type="RefSeq" id="WP_350718588.1">
    <property type="nucleotide sequence ID" value="NZ_JBEPCO010000011.1"/>
</dbReference>
<dbReference type="InterPro" id="IPR052711">
    <property type="entry name" value="Zinc_ADH-like"/>
</dbReference>
<dbReference type="PANTHER" id="PTHR45033">
    <property type="match status" value="1"/>
</dbReference>
<dbReference type="SUPFAM" id="SSF51735">
    <property type="entry name" value="NAD(P)-binding Rossmann-fold domains"/>
    <property type="match status" value="1"/>
</dbReference>
<dbReference type="PANTHER" id="PTHR45033:SF2">
    <property type="entry name" value="ZINC-TYPE ALCOHOL DEHYDROGENASE-LIKE PROTEIN C1773.06C"/>
    <property type="match status" value="1"/>
</dbReference>
<comment type="caution">
    <text evidence="1">The sequence shown here is derived from an EMBL/GenBank/DDBJ whole genome shotgun (WGS) entry which is preliminary data.</text>
</comment>
<accession>A0ABV1VJN6</accession>
<protein>
    <submittedName>
        <fullName evidence="1">Zinc-binding dehydrogenase</fullName>
    </submittedName>
</protein>
<dbReference type="Gene3D" id="3.40.50.720">
    <property type="entry name" value="NAD(P)-binding Rossmann-like Domain"/>
    <property type="match status" value="1"/>
</dbReference>
<sequence length="120" mass="12526">MRKITDGQGAGIIVEVGGAGTIAQSTLAVAHRVTISLIGHVAYDTAGMNLLHFTCSGATLRAIGGGSRTDLEDMNRVVPAHRLRPVFDRVLPFEEALDAASCLGSGSRFGEVAGRHGNQK</sequence>
<evidence type="ECO:0000313" key="1">
    <source>
        <dbReference type="EMBL" id="MER6906703.1"/>
    </source>
</evidence>
<dbReference type="Proteomes" id="UP001490330">
    <property type="component" value="Unassembled WGS sequence"/>
</dbReference>
<name>A0ABV1VJN6_9ACTN</name>
<proteinExistence type="predicted"/>
<reference evidence="1 2" key="1">
    <citation type="submission" date="2024-06" db="EMBL/GenBank/DDBJ databases">
        <title>The Natural Products Discovery Center: Release of the First 8490 Sequenced Strains for Exploring Actinobacteria Biosynthetic Diversity.</title>
        <authorList>
            <person name="Kalkreuter E."/>
            <person name="Kautsar S.A."/>
            <person name="Yang D."/>
            <person name="Bader C.D."/>
            <person name="Teijaro C.N."/>
            <person name="Fluegel L."/>
            <person name="Davis C.M."/>
            <person name="Simpson J.R."/>
            <person name="Lauterbach L."/>
            <person name="Steele A.D."/>
            <person name="Gui C."/>
            <person name="Meng S."/>
            <person name="Li G."/>
            <person name="Viehrig K."/>
            <person name="Ye F."/>
            <person name="Su P."/>
            <person name="Kiefer A.F."/>
            <person name="Nichols A."/>
            <person name="Cepeda A.J."/>
            <person name="Yan W."/>
            <person name="Fan B."/>
            <person name="Jiang Y."/>
            <person name="Adhikari A."/>
            <person name="Zheng C.-J."/>
            <person name="Schuster L."/>
            <person name="Cowan T.M."/>
            <person name="Smanski M.J."/>
            <person name="Chevrette M.G."/>
            <person name="De Carvalho L.P.S."/>
            <person name="Shen B."/>
        </authorList>
    </citation>
    <scope>NUCLEOTIDE SEQUENCE [LARGE SCALE GENOMIC DNA]</scope>
    <source>
        <strain evidence="1 2">NPDC000632</strain>
    </source>
</reference>
<dbReference type="EMBL" id="JBEPCV010000024">
    <property type="protein sequence ID" value="MER6906703.1"/>
    <property type="molecule type" value="Genomic_DNA"/>
</dbReference>
<organism evidence="1 2">
    <name type="scientific">Streptomyces flaveolus</name>
    <dbReference type="NCBI Taxonomy" id="67297"/>
    <lineage>
        <taxon>Bacteria</taxon>
        <taxon>Bacillati</taxon>
        <taxon>Actinomycetota</taxon>
        <taxon>Actinomycetes</taxon>
        <taxon>Kitasatosporales</taxon>
        <taxon>Streptomycetaceae</taxon>
        <taxon>Streptomyces</taxon>
    </lineage>
</organism>
<dbReference type="InterPro" id="IPR036291">
    <property type="entry name" value="NAD(P)-bd_dom_sf"/>
</dbReference>
<evidence type="ECO:0000313" key="2">
    <source>
        <dbReference type="Proteomes" id="UP001490330"/>
    </source>
</evidence>
<dbReference type="Pfam" id="PF13602">
    <property type="entry name" value="ADH_zinc_N_2"/>
    <property type="match status" value="1"/>
</dbReference>
<dbReference type="Gene3D" id="3.90.180.10">
    <property type="entry name" value="Medium-chain alcohol dehydrogenases, catalytic domain"/>
    <property type="match status" value="1"/>
</dbReference>
<keyword evidence="2" id="KW-1185">Reference proteome</keyword>